<reference evidence="1" key="1">
    <citation type="submission" date="2022-12" db="EMBL/GenBank/DDBJ databases">
        <title>Genome Sequence of Lasiodiplodia mahajangana.</title>
        <authorList>
            <person name="Buettner E."/>
        </authorList>
    </citation>
    <scope>NUCLEOTIDE SEQUENCE</scope>
    <source>
        <strain evidence="1">VT137</strain>
    </source>
</reference>
<evidence type="ECO:0000313" key="2">
    <source>
        <dbReference type="Proteomes" id="UP001153332"/>
    </source>
</evidence>
<accession>A0ACC2JQP5</accession>
<evidence type="ECO:0000313" key="1">
    <source>
        <dbReference type="EMBL" id="KAJ8129825.1"/>
    </source>
</evidence>
<name>A0ACC2JQP5_9PEZI</name>
<comment type="caution">
    <text evidence="1">The sequence shown here is derived from an EMBL/GenBank/DDBJ whole genome shotgun (WGS) entry which is preliminary data.</text>
</comment>
<proteinExistence type="predicted"/>
<protein>
    <submittedName>
        <fullName evidence="1">Uncharacterized protein</fullName>
    </submittedName>
</protein>
<keyword evidence="2" id="KW-1185">Reference proteome</keyword>
<gene>
    <name evidence="1" type="ORF">O1611_g3805</name>
</gene>
<organism evidence="1 2">
    <name type="scientific">Lasiodiplodia mahajangana</name>
    <dbReference type="NCBI Taxonomy" id="1108764"/>
    <lineage>
        <taxon>Eukaryota</taxon>
        <taxon>Fungi</taxon>
        <taxon>Dikarya</taxon>
        <taxon>Ascomycota</taxon>
        <taxon>Pezizomycotina</taxon>
        <taxon>Dothideomycetes</taxon>
        <taxon>Dothideomycetes incertae sedis</taxon>
        <taxon>Botryosphaeriales</taxon>
        <taxon>Botryosphaeriaceae</taxon>
        <taxon>Lasiodiplodia</taxon>
    </lineage>
</organism>
<sequence>MATTTPLDLNNVQGDILEGLGKKNESFLFFRIKHGQAAAFRHHLRALIPLITSTTEAKEFHHTIREGKKEAARHGKQFPMIENSGVNISFSQTGLVALGITDDIGDAGFKAGMLSDAVDLGDDLADWDDKFKTDIHGVIGVTANSKHVLARTFEKINKIFEVGCEDATIEEVTFLAGHVRPGPESGHEQ</sequence>
<dbReference type="Proteomes" id="UP001153332">
    <property type="component" value="Unassembled WGS sequence"/>
</dbReference>
<dbReference type="EMBL" id="JAPUUL010000650">
    <property type="protein sequence ID" value="KAJ8129825.1"/>
    <property type="molecule type" value="Genomic_DNA"/>
</dbReference>